<dbReference type="InterPro" id="IPR036383">
    <property type="entry name" value="TSP1_rpt_sf"/>
</dbReference>
<dbReference type="InterPro" id="IPR024079">
    <property type="entry name" value="MetalloPept_cat_dom_sf"/>
</dbReference>
<dbReference type="Gene3D" id="3.40.390.10">
    <property type="entry name" value="Collagenase (Catalytic Domain)"/>
    <property type="match status" value="1"/>
</dbReference>
<feature type="disulfide bond" evidence="6">
    <location>
        <begin position="200"/>
        <end position="209"/>
    </location>
</feature>
<dbReference type="PROSITE" id="PS50215">
    <property type="entry name" value="ADAM_MEPRO"/>
    <property type="match status" value="1"/>
</dbReference>
<feature type="binding site" evidence="7">
    <location>
        <position position="107"/>
    </location>
    <ligand>
        <name>Zn(2+)</name>
        <dbReference type="ChEBI" id="CHEBI:29105"/>
        <note>catalytic</note>
    </ligand>
</feature>
<dbReference type="PRINTS" id="PR01857">
    <property type="entry name" value="ADAMTSFAMILY"/>
</dbReference>
<feature type="disulfide bond" evidence="6">
    <location>
        <begin position="190"/>
        <end position="224"/>
    </location>
</feature>
<keyword evidence="7" id="KW-0479">Metal-binding</keyword>
<dbReference type="GO" id="GO:0005576">
    <property type="term" value="C:extracellular region"/>
    <property type="evidence" value="ECO:0007669"/>
    <property type="project" value="UniProtKB-SubCell"/>
</dbReference>
<feature type="disulfide bond" evidence="6">
    <location>
        <begin position="186"/>
        <end position="219"/>
    </location>
</feature>
<dbReference type="SUPFAM" id="SSF55486">
    <property type="entry name" value="Metalloproteases ('zincins'), catalytic domain"/>
    <property type="match status" value="1"/>
</dbReference>
<feature type="active site" evidence="5 7">
    <location>
        <position position="98"/>
    </location>
</feature>
<proteinExistence type="predicted"/>
<dbReference type="Pfam" id="PF01421">
    <property type="entry name" value="Reprolysin"/>
    <property type="match status" value="1"/>
</dbReference>
<feature type="binding site" evidence="7">
    <location>
        <position position="97"/>
    </location>
    <ligand>
        <name>Zn(2+)</name>
        <dbReference type="ChEBI" id="CHEBI:29105"/>
        <note>catalytic</note>
    </ligand>
</feature>
<dbReference type="Ensembl" id="ENSEBUT00000020379.1">
    <property type="protein sequence ID" value="ENSEBUP00000019803.1"/>
    <property type="gene ID" value="ENSEBUG00000012287.1"/>
</dbReference>
<evidence type="ECO:0000256" key="4">
    <source>
        <dbReference type="ARBA" id="ARBA00023180"/>
    </source>
</evidence>
<dbReference type="Gene3D" id="2.60.120.830">
    <property type="match status" value="1"/>
</dbReference>
<dbReference type="AlphaFoldDB" id="A0A8C4QS82"/>
<dbReference type="InterPro" id="IPR001590">
    <property type="entry name" value="Peptidase_M12B"/>
</dbReference>
<dbReference type="GO" id="GO:0004222">
    <property type="term" value="F:metalloendopeptidase activity"/>
    <property type="evidence" value="ECO:0007669"/>
    <property type="project" value="InterPro"/>
</dbReference>
<feature type="binding site" evidence="7">
    <location>
        <position position="101"/>
    </location>
    <ligand>
        <name>Zn(2+)</name>
        <dbReference type="ChEBI" id="CHEBI:29105"/>
        <note>catalytic</note>
    </ligand>
</feature>
<comment type="caution">
    <text evidence="7">Lacks conserved residue(s) required for the propagation of feature annotation.</text>
</comment>
<organism evidence="9 10">
    <name type="scientific">Eptatretus burgeri</name>
    <name type="common">Inshore hagfish</name>
    <dbReference type="NCBI Taxonomy" id="7764"/>
    <lineage>
        <taxon>Eukaryota</taxon>
        <taxon>Metazoa</taxon>
        <taxon>Chordata</taxon>
        <taxon>Craniata</taxon>
        <taxon>Vertebrata</taxon>
        <taxon>Cyclostomata</taxon>
        <taxon>Myxini</taxon>
        <taxon>Myxiniformes</taxon>
        <taxon>Myxinidae</taxon>
        <taxon>Eptatretinae</taxon>
        <taxon>Eptatretus</taxon>
    </lineage>
</organism>
<evidence type="ECO:0000256" key="5">
    <source>
        <dbReference type="PIRSR" id="PIRSR613273-1"/>
    </source>
</evidence>
<dbReference type="Pfam" id="PF19030">
    <property type="entry name" value="TSP1_ADAMTS"/>
    <property type="match status" value="3"/>
</dbReference>
<name>A0A8C4QS82_EPTBU</name>
<dbReference type="Proteomes" id="UP000694388">
    <property type="component" value="Unplaced"/>
</dbReference>
<keyword evidence="2" id="KW-0964">Secreted</keyword>
<keyword evidence="7" id="KW-0862">Zinc</keyword>
<dbReference type="Gene3D" id="2.20.100.10">
    <property type="entry name" value="Thrombospondin type-1 (TSP1) repeat"/>
    <property type="match status" value="4"/>
</dbReference>
<dbReference type="GO" id="GO:0031012">
    <property type="term" value="C:extracellular matrix"/>
    <property type="evidence" value="ECO:0007669"/>
    <property type="project" value="TreeGrafter"/>
</dbReference>
<feature type="disulfide bond" evidence="6">
    <location>
        <begin position="114"/>
        <end position="139"/>
    </location>
</feature>
<dbReference type="InterPro" id="IPR000884">
    <property type="entry name" value="TSP1_rpt"/>
</dbReference>
<evidence type="ECO:0000313" key="10">
    <source>
        <dbReference type="Proteomes" id="UP000694388"/>
    </source>
</evidence>
<dbReference type="Pfam" id="PF05986">
    <property type="entry name" value="ADAMTS_spacer1"/>
    <property type="match status" value="1"/>
</dbReference>
<evidence type="ECO:0000256" key="6">
    <source>
        <dbReference type="PIRSR" id="PIRSR613273-3"/>
    </source>
</evidence>
<dbReference type="GO" id="GO:0030198">
    <property type="term" value="P:extracellular matrix organization"/>
    <property type="evidence" value="ECO:0007669"/>
    <property type="project" value="InterPro"/>
</dbReference>
<dbReference type="GeneTree" id="ENSGT00940000161018"/>
<evidence type="ECO:0000256" key="3">
    <source>
        <dbReference type="ARBA" id="ARBA00023157"/>
    </source>
</evidence>
<dbReference type="SUPFAM" id="SSF82895">
    <property type="entry name" value="TSP-1 type 1 repeat"/>
    <property type="match status" value="4"/>
</dbReference>
<evidence type="ECO:0000256" key="7">
    <source>
        <dbReference type="PROSITE-ProRule" id="PRU00276"/>
    </source>
</evidence>
<keyword evidence="3 6" id="KW-1015">Disulfide bond</keyword>
<evidence type="ECO:0000259" key="8">
    <source>
        <dbReference type="PROSITE" id="PS50215"/>
    </source>
</evidence>
<dbReference type="GO" id="GO:0046872">
    <property type="term" value="F:metal ion binding"/>
    <property type="evidence" value="ECO:0007669"/>
    <property type="project" value="UniProtKB-KW"/>
</dbReference>
<comment type="subcellular location">
    <subcellularLocation>
        <location evidence="1">Secreted</location>
    </subcellularLocation>
</comment>
<accession>A0A8C4QS82</accession>
<dbReference type="GO" id="GO:0006508">
    <property type="term" value="P:proteolysis"/>
    <property type="evidence" value="ECO:0007669"/>
    <property type="project" value="InterPro"/>
</dbReference>
<evidence type="ECO:0000256" key="2">
    <source>
        <dbReference type="ARBA" id="ARBA00022525"/>
    </source>
</evidence>
<reference evidence="9" key="1">
    <citation type="submission" date="2025-08" db="UniProtKB">
        <authorList>
            <consortium name="Ensembl"/>
        </authorList>
    </citation>
    <scope>IDENTIFICATION</scope>
</reference>
<sequence>MVASLYVGHNGERILESFCHWQQQEVENGIGYNYLSRHVDVLPGSYDTAVFITGYDCHGPVKCNLSGIAYLGGLCSRWRKCVLSEARGRDLAFTIAHELGHNMGMGHDNDNSACGLGPNIMTGEWISGRNNTQIGWSACSRLDLQHFIRLDGEFVHTTEEGNKESTVKSVGPQMETWSTWSAWSICSQSCGPGLHIRYRCWPGVSDRSCNGTGIQHGVCTVAPCSPGTPSLRNHQCQKYHQRNPPESHARRWLSVLRHGEAQPCALFCTNGSKDGAVQVANTVLDGTPCAFPKTDVCLNGLCQIVGCDGIVGSSAKEDRCGTCGGEGRWCKVVKGIFNHDRSSGYVEALVIPATARRIRLVEDKPAHSFLAVKDQHKNFINDQWRVQHSGDYDVAGTMVHYSRRGMWEKLTAKGPITSPLHVMILLYHDHNLRLHYEYTLPMNSSWWLEQQEHSLRPHYMWTHVGWENCTTHCGGGEVRSILSCNRLANRTRSTVPNEDCAHVARPQVHRRLCSLHPCQCRWKLSEWSPCSQSCGKGEQRRSVTCQLQLPTGDFVRTRDERCPQPRPTTVHGCQGRDCVTAWEASTWSQCSTHCGKGIRVRTVTCKNPLGLCHSISKPLKEIHCEDYSSCFEWRTGKWSQCSCSCGRGLQSRAVHCMHRISGRHGKDCLPSLKPSSYMKCHQKPCDVTISVKKITSQRLGESTQFNENCFLRKCEFPRLCMSQIHPHITILHAIAITTPHRWYEASDEAQSGLNVCFCYLCDTRHVLMNLKVRKATGPDGISSGLLWSCADEM</sequence>
<dbReference type="PANTHER" id="PTHR13723:SF151">
    <property type="entry name" value="A DISINTEGRIN AND METALLOPROTEINASE WITH THROMBOSPONDIN MOTIFS 17"/>
    <property type="match status" value="1"/>
</dbReference>
<dbReference type="InterPro" id="IPR010294">
    <property type="entry name" value="ADAMTS_spacer1"/>
</dbReference>
<feature type="disulfide bond" evidence="6">
    <location>
        <begin position="19"/>
        <end position="81"/>
    </location>
</feature>
<dbReference type="Pfam" id="PF00090">
    <property type="entry name" value="TSP_1"/>
    <property type="match status" value="2"/>
</dbReference>
<evidence type="ECO:0000256" key="1">
    <source>
        <dbReference type="ARBA" id="ARBA00004613"/>
    </source>
</evidence>
<dbReference type="PROSITE" id="PS50092">
    <property type="entry name" value="TSP1"/>
    <property type="match status" value="4"/>
</dbReference>
<reference evidence="9" key="2">
    <citation type="submission" date="2025-09" db="UniProtKB">
        <authorList>
            <consortium name="Ensembl"/>
        </authorList>
    </citation>
    <scope>IDENTIFICATION</scope>
</reference>
<dbReference type="PANTHER" id="PTHR13723">
    <property type="entry name" value="ADAMTS A DISINTEGRIN AND METALLOPROTEASE WITH THROMBOSPONDIN MOTIFS PROTEASE"/>
    <property type="match status" value="1"/>
</dbReference>
<keyword evidence="4" id="KW-0325">Glycoprotein</keyword>
<dbReference type="InterPro" id="IPR013273">
    <property type="entry name" value="ADAMTS/ADAMTS-like"/>
</dbReference>
<dbReference type="SMART" id="SM00209">
    <property type="entry name" value="TSP1"/>
    <property type="match status" value="5"/>
</dbReference>
<keyword evidence="10" id="KW-1185">Reference proteome</keyword>
<dbReference type="OMA" id="THVGWEN"/>
<feature type="domain" description="Peptidase M12B" evidence="8">
    <location>
        <begin position="1"/>
        <end position="148"/>
    </location>
</feature>
<dbReference type="InterPro" id="IPR050439">
    <property type="entry name" value="ADAMTS_ADAMTS-like"/>
</dbReference>
<evidence type="ECO:0000313" key="9">
    <source>
        <dbReference type="Ensembl" id="ENSEBUP00000019803.1"/>
    </source>
</evidence>
<protein>
    <submittedName>
        <fullName evidence="9">ADAM metallopeptidase with thrombospondin type 1 motif 19</fullName>
    </submittedName>
</protein>